<keyword evidence="6" id="KW-0732">Signal</keyword>
<keyword evidence="7" id="KW-0547">Nucleotide-binding</keyword>
<evidence type="ECO:0000256" key="19">
    <source>
        <dbReference type="RuleBase" id="RU003431"/>
    </source>
</evidence>
<dbReference type="Proteomes" id="UP000289886">
    <property type="component" value="Unassembled WGS sequence"/>
</dbReference>
<dbReference type="SMART" id="SM00216">
    <property type="entry name" value="VWD"/>
    <property type="match status" value="1"/>
</dbReference>
<feature type="compositionally biased region" description="Polar residues" evidence="21">
    <location>
        <begin position="2201"/>
        <end position="2210"/>
    </location>
</feature>
<evidence type="ECO:0000259" key="23">
    <source>
        <dbReference type="PROSITE" id="PS50011"/>
    </source>
</evidence>
<dbReference type="Pfam" id="PF00001">
    <property type="entry name" value="7tm_1"/>
    <property type="match status" value="1"/>
</dbReference>
<feature type="disulfide bond" evidence="16">
    <location>
        <begin position="1443"/>
        <end position="1469"/>
    </location>
</feature>
<dbReference type="Pfam" id="PF09172">
    <property type="entry name" value="Vit_open_b-sht"/>
    <property type="match status" value="1"/>
</dbReference>
<dbReference type="SMART" id="SM00220">
    <property type="entry name" value="S_TKc"/>
    <property type="match status" value="1"/>
</dbReference>
<evidence type="ECO:0000256" key="22">
    <source>
        <dbReference type="SAM" id="Phobius"/>
    </source>
</evidence>
<feature type="coiled-coil region" evidence="20">
    <location>
        <begin position="936"/>
        <end position="1016"/>
    </location>
</feature>
<keyword evidence="14 17" id="KW-0456">Lyase</keyword>
<dbReference type="Gene3D" id="2.20.90.10">
    <property type="entry name" value="Vitellinogen, beta-sheet shell domain"/>
    <property type="match status" value="1"/>
</dbReference>
<feature type="domain" description="Vitellogenin" evidence="26">
    <location>
        <begin position="1305"/>
        <end position="1953"/>
    </location>
</feature>
<feature type="domain" description="G-protein coupled receptors family 1 profile" evidence="25">
    <location>
        <begin position="47"/>
        <end position="245"/>
    </location>
</feature>
<comment type="catalytic activity">
    <reaction evidence="19">
        <text>GTP = 3',5'-cyclic GMP + diphosphate</text>
        <dbReference type="Rhea" id="RHEA:13665"/>
        <dbReference type="ChEBI" id="CHEBI:33019"/>
        <dbReference type="ChEBI" id="CHEBI:37565"/>
        <dbReference type="ChEBI" id="CHEBI:57746"/>
        <dbReference type="EC" id="4.6.1.2"/>
    </reaction>
</comment>
<keyword evidence="11 22" id="KW-0472">Membrane</keyword>
<dbReference type="InterPro" id="IPR000276">
    <property type="entry name" value="GPCR_Rhodpsn"/>
</dbReference>
<dbReference type="CDD" id="cd07302">
    <property type="entry name" value="CHD"/>
    <property type="match status" value="1"/>
</dbReference>
<dbReference type="SMART" id="SM00638">
    <property type="entry name" value="LPD_N"/>
    <property type="match status" value="1"/>
</dbReference>
<dbReference type="SUPFAM" id="SSF48431">
    <property type="entry name" value="Lipovitellin-phosvitin complex, superhelical domain"/>
    <property type="match status" value="1"/>
</dbReference>
<dbReference type="InterPro" id="IPR001054">
    <property type="entry name" value="A/G_cyclase"/>
</dbReference>
<dbReference type="GO" id="GO:0070915">
    <property type="term" value="F:lysophosphatidic acid receptor activity"/>
    <property type="evidence" value="ECO:0007669"/>
    <property type="project" value="InterPro"/>
</dbReference>
<feature type="transmembrane region" description="Helical" evidence="22">
    <location>
        <begin position="145"/>
        <end position="167"/>
    </location>
</feature>
<protein>
    <recommendedName>
        <fullName evidence="3 19">Guanylate cyclase</fullName>
        <ecNumber evidence="3 19">4.6.1.2</ecNumber>
    </recommendedName>
</protein>
<evidence type="ECO:0000256" key="13">
    <source>
        <dbReference type="ARBA" id="ARBA00023180"/>
    </source>
</evidence>
<dbReference type="InterPro" id="IPR018297">
    <property type="entry name" value="A/G_cyclase_CS"/>
</dbReference>
<dbReference type="GO" id="GO:0005524">
    <property type="term" value="F:ATP binding"/>
    <property type="evidence" value="ECO:0007669"/>
    <property type="project" value="InterPro"/>
</dbReference>
<dbReference type="Gene3D" id="2.20.80.10">
    <property type="entry name" value="Lipovitellin-phosvitin complex, chain A, domain 4"/>
    <property type="match status" value="1"/>
</dbReference>
<dbReference type="SUPFAM" id="SSF56968">
    <property type="entry name" value="Lipovitellin-phosvitin complex, beta-sheet shell regions"/>
    <property type="match status" value="3"/>
</dbReference>
<feature type="coiled-coil region" evidence="20">
    <location>
        <begin position="1175"/>
        <end position="1202"/>
    </location>
</feature>
<evidence type="ECO:0000259" key="25">
    <source>
        <dbReference type="PROSITE" id="PS50262"/>
    </source>
</evidence>
<dbReference type="GO" id="GO:0045735">
    <property type="term" value="F:nutrient reservoir activity"/>
    <property type="evidence" value="ECO:0007669"/>
    <property type="project" value="UniProtKB-KW"/>
</dbReference>
<dbReference type="Gene3D" id="2.20.50.20">
    <property type="entry name" value="Lipovitellin. Chain A, domain 3"/>
    <property type="match status" value="2"/>
</dbReference>
<dbReference type="PRINTS" id="PR01560">
    <property type="entry name" value="EDG7RECEPTOR"/>
</dbReference>
<evidence type="ECO:0000313" key="28">
    <source>
        <dbReference type="EMBL" id="RXN00829.1"/>
    </source>
</evidence>
<dbReference type="InterPro" id="IPR001245">
    <property type="entry name" value="Ser-Thr/Tyr_kinase_cat_dom"/>
</dbReference>
<dbReference type="InterPro" id="IPR015255">
    <property type="entry name" value="Vitellinogen_open_b-sht"/>
</dbReference>
<dbReference type="InterPro" id="IPR015817">
    <property type="entry name" value="Vitellinogen_open_b-sht_sub1"/>
</dbReference>
<dbReference type="Pfam" id="PF11559">
    <property type="entry name" value="ADIP"/>
    <property type="match status" value="1"/>
</dbReference>
<dbReference type="GO" id="GO:0004383">
    <property type="term" value="F:guanylate cyclase activity"/>
    <property type="evidence" value="ECO:0007669"/>
    <property type="project" value="UniProtKB-EC"/>
</dbReference>
<dbReference type="InterPro" id="IPR011030">
    <property type="entry name" value="Lipovitellin_superhlx_dom"/>
</dbReference>
<dbReference type="GO" id="GO:0071391">
    <property type="term" value="P:cellular response to estrogen stimulus"/>
    <property type="evidence" value="ECO:0007669"/>
    <property type="project" value="TreeGrafter"/>
</dbReference>
<feature type="region of interest" description="Disordered" evidence="21">
    <location>
        <begin position="2188"/>
        <end position="2227"/>
    </location>
</feature>
<dbReference type="PROSITE" id="PS00452">
    <property type="entry name" value="GUANYLATE_CYCLASE_1"/>
    <property type="match status" value="1"/>
</dbReference>
<reference evidence="28 29" key="1">
    <citation type="submission" date="2019-01" db="EMBL/GenBank/DDBJ databases">
        <title>Draft Genome and Complete Hox-Cluster Characterization of the Sterlet Sturgeon (Acipenser ruthenus).</title>
        <authorList>
            <person name="Wei Q."/>
        </authorList>
    </citation>
    <scope>NUCLEOTIDE SEQUENCE [LARGE SCALE GENOMIC DNA]</scope>
    <source>
        <strain evidence="28">WHYD16114868_AA</strain>
        <tissue evidence="28">Blood</tissue>
    </source>
</reference>
<dbReference type="PROSITE" id="PS50262">
    <property type="entry name" value="G_PROTEIN_RECEP_F1_2"/>
    <property type="match status" value="1"/>
</dbReference>
<dbReference type="InterPro" id="IPR029787">
    <property type="entry name" value="Nucleotide_cyclase"/>
</dbReference>
<evidence type="ECO:0000256" key="1">
    <source>
        <dbReference type="ARBA" id="ARBA00004451"/>
    </source>
</evidence>
<dbReference type="InterPro" id="IPR017452">
    <property type="entry name" value="GPCR_Rhodpsn_7TM"/>
</dbReference>
<feature type="transmembrane region" description="Helical" evidence="22">
    <location>
        <begin position="68"/>
        <end position="88"/>
    </location>
</feature>
<dbReference type="Gene3D" id="1.10.510.10">
    <property type="entry name" value="Transferase(Phosphotransferase) domain 1"/>
    <property type="match status" value="1"/>
</dbReference>
<evidence type="ECO:0000256" key="20">
    <source>
        <dbReference type="SAM" id="Coils"/>
    </source>
</evidence>
<evidence type="ECO:0000256" key="8">
    <source>
        <dbReference type="ARBA" id="ARBA00022761"/>
    </source>
</evidence>
<evidence type="ECO:0000256" key="3">
    <source>
        <dbReference type="ARBA" id="ARBA00012202"/>
    </source>
</evidence>
<evidence type="ECO:0000256" key="18">
    <source>
        <dbReference type="RuleBase" id="RU000688"/>
    </source>
</evidence>
<feature type="transmembrane region" description="Helical" evidence="22">
    <location>
        <begin position="108"/>
        <end position="125"/>
    </location>
</feature>
<evidence type="ECO:0000259" key="26">
    <source>
        <dbReference type="PROSITE" id="PS51211"/>
    </source>
</evidence>
<evidence type="ECO:0000256" key="17">
    <source>
        <dbReference type="RuleBase" id="RU000405"/>
    </source>
</evidence>
<dbReference type="GO" id="GO:0035556">
    <property type="term" value="P:intracellular signal transduction"/>
    <property type="evidence" value="ECO:0007669"/>
    <property type="project" value="InterPro"/>
</dbReference>
<dbReference type="GO" id="GO:0032355">
    <property type="term" value="P:response to estradiol"/>
    <property type="evidence" value="ECO:0007669"/>
    <property type="project" value="TreeGrafter"/>
</dbReference>
<keyword evidence="12 16" id="KW-1015">Disulfide bond</keyword>
<dbReference type="InterPro" id="IPR015258">
    <property type="entry name" value="Vitellinogen_b-sht_shell"/>
</dbReference>
<evidence type="ECO:0000256" key="12">
    <source>
        <dbReference type="ARBA" id="ARBA00023157"/>
    </source>
</evidence>
<dbReference type="PROSITE" id="PS51211">
    <property type="entry name" value="VITELLOGENIN"/>
    <property type="match status" value="1"/>
</dbReference>
<dbReference type="SMART" id="SM01170">
    <property type="entry name" value="DUF1944"/>
    <property type="match status" value="1"/>
</dbReference>
<dbReference type="FunFam" id="2.30.230.10:FF:000002">
    <property type="entry name" value="Vitellogenin 7"/>
    <property type="match status" value="1"/>
</dbReference>
<keyword evidence="4" id="KW-0597">Phosphoprotein</keyword>
<dbReference type="GO" id="GO:0016020">
    <property type="term" value="C:membrane"/>
    <property type="evidence" value="ECO:0007669"/>
    <property type="project" value="InterPro"/>
</dbReference>
<name>A0A662YZ26_ACIRT</name>
<dbReference type="SUPFAM" id="SSF55073">
    <property type="entry name" value="Nucleotide cyclase"/>
    <property type="match status" value="1"/>
</dbReference>
<dbReference type="Pfam" id="PF07701">
    <property type="entry name" value="HNOBA"/>
    <property type="match status" value="1"/>
</dbReference>
<accession>A0A662YZ26</accession>
<dbReference type="PROSITE" id="PS00237">
    <property type="entry name" value="G_PROTEIN_RECEP_F1_1"/>
    <property type="match status" value="1"/>
</dbReference>
<dbReference type="PANTHER" id="PTHR23345">
    <property type="entry name" value="VITELLOGENIN-RELATED"/>
    <property type="match status" value="1"/>
</dbReference>
<dbReference type="SMART" id="SM00044">
    <property type="entry name" value="CYCc"/>
    <property type="match status" value="1"/>
</dbReference>
<dbReference type="InterPro" id="IPR011009">
    <property type="entry name" value="Kinase-like_dom_sf"/>
</dbReference>
<keyword evidence="18" id="KW-0675">Receptor</keyword>
<dbReference type="Pfam" id="PF09175">
    <property type="entry name" value="Vit_b-sht_shell"/>
    <property type="match status" value="1"/>
</dbReference>
<dbReference type="InterPro" id="IPR000719">
    <property type="entry name" value="Prot_kinase_dom"/>
</dbReference>
<evidence type="ECO:0000256" key="11">
    <source>
        <dbReference type="ARBA" id="ARBA00023136"/>
    </source>
</evidence>
<sequence>MNECHYEEKMEFFYNHSNSKTEDDWSGARLIIILVFGSIFCFFIFLSNAMVIAAVITNKRFHFPYYYLLANLAASDFFAGIAYVYLMFNTGPVSKTLTVHRWFLRQGLLDTSLSASLANLLVIALERYISVMKMTVHSNLTKRRVTVLIIMVWAVSIFMGAVPSLGWNCICSLNDCSILAPIYSRSYLVFWSVSNLLVFFIMVVVYMRIYIYVKKKIIVLSPHTKGSISRKRTPMKLIKTVMTVLGLAMSWVKRPPEKVTSGQEFNVTYTVTASDSFYDYAVKNAILKFSDASSAKWFCNDNACPENWKDANEDNCCIYHANIHSCPLAFMKEGGICGPWIPDDGKIVTHTLSQAGKMSQLNWTSKVVLAHLGVTSMIAHIKIGKMHAALEAKTSVLSAQGKGGCGGFCSTTSLQPVNSYSKGSHVTDVTLDNAVANSTLKQNYIQIGIYDGRTVAVKLIHKKHFTLVKTIRKEVKQVRLSFATDIARGMAYLHQHRIFHGRLHSKNCVIDDRWVCKIADYGLTMYRKEDFEKVTSGFHEKINRIYCAPEVFLGTCTNATPAADIYSYSIILIEIATRCDLISVDTGPEKTDVLWRPPLPEMRNEKMDNDCPKQADYFEMEKYSKHLEAIVAERTQDLLQEKQKTDRLLYSMLPKPVADDLRQGRTTEAQSYSNATVYFRQVLQYCGRHCYHDIVGFTQLSGASTPHQVVDFLNKLYTTFDDIIDSYDVYKVETIGDAYMVVSGVPNENGINHAGEIASMALDLVEVCHAFEIPHKPDMQLKIRAGIHSGPVVAGVVGTKMPRYCLFGDTVNTASRMESTSEVSCASIFLLIKLISKTKTMGKLGINSQSGACLKTSPVVDNTTCFARYVEQEMSSLGIPIISNGSNGKTDLNLVSVLNTIYELLQLWRKSMRTMEDMENQQLKSNSDLDHLHSSHSKVKEQLELCKRENKALQERDRQLQLKTKSLHNCLKNEKEEVQKLQNIIASRATQYNHDMKRKEREYSKLKERLHQLLMDKKDKKLAIEVLNYVGRSDGKRSVWKTGKTEARNEGEMYKVLLSDYEHRQKDLMVENAELKKVLQQMKKEMVSILSPQKHSTKEKIEDSLEQTVSDCEEDAGEHGRENISLELSCEDAREQLTNSIRQQWRRLKNHMEKLDNQASLVQMGAQNEKDLISRDIHEEEIEKLKLEIQQCKDLITNQQQLWQQQLSCPCDDETGALLRDCYLLEEKERLKEEWRLFDDQRKNFERERRNFTEAAIRLGHERKEFEEDRATWLKHQFLNITPFVDRKKPHTAKSHSALSTDPDYSSSKTYEYDYEGQLLAGLPEKGLARAGLKLGCKVQISGVAQKTYLLKIVDPQIKEYNGIWPKDPFRPAEKLSQALASQLQKPIKFEYSNGRVGNIYSPAEVSETVINIQRGILNMLQINIKKTQNVYELQEDGVQGVCQTSYVIQEDQKANRIIVTKSRDLNNCQDRKKKDIGMVYTEQCDRCQQNGKNLRGAATYTYMMKPTDNGALITQVNVQEIHQFTPFNEMHGAAQMEAWQKLVLKNIKNSPVKVPETQFQNRGSLHYQFASELLQTPVQLFRTKNPETEIVEILHHLVQNNQEQVHSDAPAKFLQLTQLLRSASHQNIEAIWKQFQNRNDYRRWVLDAVPAIGTPSALKFIKEKIQNRDITETEAAQALLTAMHLMKADQDTMQVAADIATSSHVQKSHVLRKIALLAYGSMVHKYCAKFQSCPEKTLQVGVSQAELMAGAAANVFVINDAANILPTAVVSKNAGQPSSIKRIQKFLPGFSSGASQLPVKIQADALMALRNIAKKEPRKVQEIALQIFMEKKLHPEVRMLACVVLFETRPPMALVATLAEALLKETSLQVASFTYSHMKALTRSTAPDTRPVPAQMGQTLIPTAVVSKIRGYMVGSAADLLEVGVRAEGLQEVLRKQHTSVSSARSKIESILKTLSGWKAIPSNKPLASAYIKLFGQEVSFSDIDRNSIENAVQTMTGPLERQDAVRRMLRRLQDGAATQWSKPLLAAEMRRIVPTCVGFPMEISLYSAAVANVAVNVRTQLSPAPTDSFRISQLLNSHIQMQADLSPSVAIHTVAVMGINTHLIQAGVELRAKARMAIPGKFTARIDMKEQNFKLEALPCQQEEDLLSLRVQAFAVSRNLQDLSERKTPLLPDSAQVNIMKQRFTSQEQTPFQHEQGMSRLSSDQIQSAEVPYSEDQAQQEASAEPHNYCAKATDFGIQFCFQGKSQNAAFIRNSPLYKIIGEHTAKVSLKPAHIEESLEKLQIEIQAGAKAASKIVKLISLKAMPKEEETEEGPQGKTVLLKLQRLLKTEGPKFLGDAMPPMLALVLRAIRSDGKQQGYQVAFYYDDKTNKPRVQVMAANLREQSKWQICADAVQPSNQESKMTLFNRALRTPFALPVGQCTVESNKIITFNDKKFSTEFPDSCQVVLSQDCSSDLQWIVLAKKTESSKYKAVNVKVADKDIEMYSHGQATQVKVNGEAISNLPYDSGWYNTYDDIRMQKACLIHLQLISLLNPIAGFHCRFWLPMPNDSISIITTENGLTLTADKYGLNRVYFDYGQYKIQVGSSMKGKTCGVCGRGDGETRKEYQMPGGCVARSSDSFAQSWVITGDSCSDDCKLKREFVKLDKQVNLQGREVKCYSIDPILQCMPGCSPVKTYPVTIGFHCLPTDSAVDVLEGNFSQKNEDIEETVNAHLACSCSGHCS</sequence>
<evidence type="ECO:0000313" key="29">
    <source>
        <dbReference type="Proteomes" id="UP000289886"/>
    </source>
</evidence>
<dbReference type="PRINTS" id="PR00237">
    <property type="entry name" value="GPCRRHODOPSN"/>
</dbReference>
<dbReference type="InterPro" id="IPR011645">
    <property type="entry name" value="HNOB_dom_associated"/>
</dbReference>
<evidence type="ECO:0000256" key="2">
    <source>
        <dbReference type="ARBA" id="ARBA00009291"/>
    </source>
</evidence>
<dbReference type="Pfam" id="PF07714">
    <property type="entry name" value="PK_Tyr_Ser-Thr"/>
    <property type="match status" value="1"/>
</dbReference>
<keyword evidence="18" id="KW-0807">Transducer</keyword>
<evidence type="ECO:0000256" key="14">
    <source>
        <dbReference type="ARBA" id="ARBA00023239"/>
    </source>
</evidence>
<feature type="disulfide bond" evidence="16">
    <location>
        <begin position="1485"/>
        <end position="1488"/>
    </location>
</feature>
<organism evidence="28 29">
    <name type="scientific">Acipenser ruthenus</name>
    <name type="common">Sterlet sturgeon</name>
    <dbReference type="NCBI Taxonomy" id="7906"/>
    <lineage>
        <taxon>Eukaryota</taxon>
        <taxon>Metazoa</taxon>
        <taxon>Chordata</taxon>
        <taxon>Craniata</taxon>
        <taxon>Vertebrata</taxon>
        <taxon>Euteleostomi</taxon>
        <taxon>Actinopterygii</taxon>
        <taxon>Chondrostei</taxon>
        <taxon>Acipenseriformes</taxon>
        <taxon>Acipenseridae</taxon>
        <taxon>Acipenser</taxon>
    </lineage>
</organism>
<dbReference type="InterPro" id="IPR001747">
    <property type="entry name" value="Vitellogenin_N"/>
</dbReference>
<keyword evidence="29" id="KW-1185">Reference proteome</keyword>
<dbReference type="Gene3D" id="3.30.70.1230">
    <property type="entry name" value="Nucleotide cyclase"/>
    <property type="match status" value="1"/>
</dbReference>
<evidence type="ECO:0000256" key="21">
    <source>
        <dbReference type="SAM" id="MobiDB-lite"/>
    </source>
</evidence>
<proteinExistence type="inferred from homology"/>
<dbReference type="Pfam" id="PF00094">
    <property type="entry name" value="VWD"/>
    <property type="match status" value="2"/>
</dbReference>
<feature type="domain" description="VWFD" evidence="27">
    <location>
        <begin position="2422"/>
        <end position="2635"/>
    </location>
</feature>
<dbReference type="SUPFAM" id="SSF56112">
    <property type="entry name" value="Protein kinase-like (PK-like)"/>
    <property type="match status" value="1"/>
</dbReference>
<keyword evidence="5 18" id="KW-0812">Transmembrane</keyword>
<dbReference type="InterPro" id="IPR021622">
    <property type="entry name" value="Afadin/alpha-actinin-bd"/>
</dbReference>
<dbReference type="InterPro" id="IPR015816">
    <property type="entry name" value="Vitellinogen_b-sht_N"/>
</dbReference>
<dbReference type="Gene3D" id="1.25.10.20">
    <property type="entry name" value="Vitellinogen, superhelical"/>
    <property type="match status" value="1"/>
</dbReference>
<evidence type="ECO:0000256" key="16">
    <source>
        <dbReference type="PROSITE-ProRule" id="PRU00557"/>
    </source>
</evidence>
<evidence type="ECO:0000256" key="9">
    <source>
        <dbReference type="ARBA" id="ARBA00022989"/>
    </source>
</evidence>
<dbReference type="PANTHER" id="PTHR23345:SF9">
    <property type="entry name" value="VITELLOGENIN-RELATED"/>
    <property type="match status" value="1"/>
</dbReference>
<dbReference type="InterPro" id="IPR005385">
    <property type="entry name" value="LPA_rcpt_EDG7"/>
</dbReference>
<dbReference type="InterPro" id="IPR037088">
    <property type="entry name" value="Vitellinogen_b-sht_shell_sf"/>
</dbReference>
<comment type="similarity">
    <text evidence="2">Belongs to the ADIP family.</text>
</comment>
<keyword evidence="10 20" id="KW-0175">Coiled coil</keyword>
<keyword evidence="15 19" id="KW-0141">cGMP biosynthesis</keyword>
<dbReference type="GO" id="GO:0005319">
    <property type="term" value="F:lipid transporter activity"/>
    <property type="evidence" value="ECO:0007669"/>
    <property type="project" value="InterPro"/>
</dbReference>
<feature type="transmembrane region" description="Helical" evidence="22">
    <location>
        <begin position="187"/>
        <end position="213"/>
    </location>
</feature>
<feature type="domain" description="Protein kinase" evidence="23">
    <location>
        <begin position="361"/>
        <end position="653"/>
    </location>
</feature>
<keyword evidence="18" id="KW-0297">G-protein coupled receptor</keyword>
<evidence type="ECO:0000259" key="24">
    <source>
        <dbReference type="PROSITE" id="PS50125"/>
    </source>
</evidence>
<evidence type="ECO:0000256" key="4">
    <source>
        <dbReference type="ARBA" id="ARBA00022553"/>
    </source>
</evidence>
<evidence type="ECO:0000256" key="10">
    <source>
        <dbReference type="ARBA" id="ARBA00023054"/>
    </source>
</evidence>
<dbReference type="SMART" id="SM01169">
    <property type="entry name" value="DUF1943"/>
    <property type="match status" value="1"/>
</dbReference>
<evidence type="ECO:0000256" key="5">
    <source>
        <dbReference type="ARBA" id="ARBA00022692"/>
    </source>
</evidence>
<feature type="domain" description="Guanylate cyclase" evidence="24">
    <location>
        <begin position="691"/>
        <end position="818"/>
    </location>
</feature>
<dbReference type="InterPro" id="IPR050733">
    <property type="entry name" value="Vitellogenin/Apolipophorin"/>
</dbReference>
<comment type="subcellular location">
    <subcellularLocation>
        <location evidence="1">Photoreceptor outer segment membrane</location>
        <topology evidence="1">Single-pass type I membrane protein</topology>
    </subcellularLocation>
</comment>
<dbReference type="InterPro" id="IPR001846">
    <property type="entry name" value="VWF_type-D"/>
</dbReference>
<dbReference type="FunFam" id="1.25.10.20:FF:000002">
    <property type="entry name" value="Vitellogenin 7"/>
    <property type="match status" value="1"/>
</dbReference>
<dbReference type="SUPFAM" id="SSF81321">
    <property type="entry name" value="Family A G protein-coupled receptor-like"/>
    <property type="match status" value="1"/>
</dbReference>
<dbReference type="FunFam" id="3.30.70.1230:FF:000030">
    <property type="entry name" value="Si:ch211-215j19.12"/>
    <property type="match status" value="1"/>
</dbReference>
<dbReference type="EC" id="4.6.1.2" evidence="3 19"/>
<keyword evidence="8" id="KW-0758">Storage protein</keyword>
<feature type="transmembrane region" description="Helical" evidence="22">
    <location>
        <begin position="234"/>
        <end position="252"/>
    </location>
</feature>
<dbReference type="Gene3D" id="1.20.1070.10">
    <property type="entry name" value="Rhodopsin 7-helix transmembrane proteins"/>
    <property type="match status" value="1"/>
</dbReference>
<dbReference type="GO" id="GO:0004672">
    <property type="term" value="F:protein kinase activity"/>
    <property type="evidence" value="ECO:0007669"/>
    <property type="project" value="InterPro"/>
</dbReference>
<keyword evidence="13" id="KW-0325">Glycoprotein</keyword>
<dbReference type="Pfam" id="PF01347">
    <property type="entry name" value="Vitellogenin_N"/>
    <property type="match status" value="1"/>
</dbReference>
<evidence type="ECO:0000256" key="7">
    <source>
        <dbReference type="ARBA" id="ARBA00022741"/>
    </source>
</evidence>
<feature type="transmembrane region" description="Helical" evidence="22">
    <location>
        <begin position="30"/>
        <end position="56"/>
    </location>
</feature>
<gene>
    <name evidence="28" type="ORF">EOD39_8564</name>
</gene>
<dbReference type="InterPro" id="IPR015819">
    <property type="entry name" value="Lipid_transp_b-sht_shell"/>
</dbReference>
<dbReference type="PROSITE" id="PS50011">
    <property type="entry name" value="PROTEIN_KINASE_DOM"/>
    <property type="match status" value="1"/>
</dbReference>
<evidence type="ECO:0000256" key="6">
    <source>
        <dbReference type="ARBA" id="ARBA00022729"/>
    </source>
</evidence>
<comment type="similarity">
    <text evidence="18">Belongs to the G-protein coupled receptor 1 family.</text>
</comment>
<comment type="similarity">
    <text evidence="17">Belongs to the adenylyl cyclase class-4/guanylyl cyclase family.</text>
</comment>
<evidence type="ECO:0000259" key="27">
    <source>
        <dbReference type="PROSITE" id="PS51233"/>
    </source>
</evidence>
<dbReference type="Pfam" id="PF00211">
    <property type="entry name" value="Guanylate_cyc"/>
    <property type="match status" value="1"/>
</dbReference>
<dbReference type="Gene3D" id="2.30.230.10">
    <property type="entry name" value="Lipovitellin, beta-sheet shell regions, chain A"/>
    <property type="match status" value="1"/>
</dbReference>
<dbReference type="PROSITE" id="PS50125">
    <property type="entry name" value="GUANYLATE_CYCLASE_2"/>
    <property type="match status" value="1"/>
</dbReference>
<dbReference type="EMBL" id="SCEB01000123">
    <property type="protein sequence ID" value="RXN00829.1"/>
    <property type="molecule type" value="Genomic_DNA"/>
</dbReference>
<keyword evidence="9 22" id="KW-1133">Transmembrane helix</keyword>
<comment type="caution">
    <text evidence="28">The sequence shown here is derived from an EMBL/GenBank/DDBJ whole genome shotgun (WGS) entry which is preliminary data.</text>
</comment>
<evidence type="ECO:0000256" key="15">
    <source>
        <dbReference type="ARBA" id="ARBA00023293"/>
    </source>
</evidence>
<dbReference type="PROSITE" id="PS51233">
    <property type="entry name" value="VWFD"/>
    <property type="match status" value="1"/>
</dbReference>
<comment type="caution">
    <text evidence="16">Lacks conserved residue(s) required for the propagation of feature annotation.</text>
</comment>